<dbReference type="Pfam" id="PF02878">
    <property type="entry name" value="PGM_PMM_I"/>
    <property type="match status" value="1"/>
</dbReference>
<protein>
    <submittedName>
        <fullName evidence="10">Glucose 1,6-bisphosphate synthase</fullName>
    </submittedName>
</protein>
<dbReference type="GO" id="GO:0004656">
    <property type="term" value="F:procollagen-proline 4-dioxygenase activity"/>
    <property type="evidence" value="ECO:0007669"/>
    <property type="project" value="InterPro"/>
</dbReference>
<dbReference type="EMBL" id="JH003053">
    <property type="protein sequence ID" value="EGW09662.1"/>
    <property type="molecule type" value="Genomic_DNA"/>
</dbReference>
<name>G3IIM3_CRIGR</name>
<dbReference type="FunCoup" id="G3IIM3">
    <property type="interactions" value="549"/>
</dbReference>
<dbReference type="PANTHER" id="PTHR45745">
    <property type="entry name" value="PHOSPHOMANNOMUTASE 45A"/>
    <property type="match status" value="1"/>
</dbReference>
<keyword evidence="8" id="KW-0413">Isomerase</keyword>
<evidence type="ECO:0000256" key="2">
    <source>
        <dbReference type="ARBA" id="ARBA00010231"/>
    </source>
</evidence>
<dbReference type="SMART" id="SM00702">
    <property type="entry name" value="P4Hc"/>
    <property type="match status" value="1"/>
</dbReference>
<dbReference type="CDD" id="cd05799">
    <property type="entry name" value="PGM2"/>
    <property type="match status" value="1"/>
</dbReference>
<dbReference type="PANTHER" id="PTHR45745:SF2">
    <property type="entry name" value="GLUCOSE 1,6-BISPHOSPHATE SYNTHASE"/>
    <property type="match status" value="1"/>
</dbReference>
<dbReference type="InterPro" id="IPR006620">
    <property type="entry name" value="Pro_4_hyd_alph"/>
</dbReference>
<comment type="cofactor">
    <cofactor evidence="1">
        <name>L-ascorbate</name>
        <dbReference type="ChEBI" id="CHEBI:38290"/>
    </cofactor>
</comment>
<evidence type="ECO:0000256" key="3">
    <source>
        <dbReference type="ARBA" id="ARBA00022553"/>
    </source>
</evidence>
<dbReference type="Gene3D" id="2.60.120.620">
    <property type="entry name" value="q2cbj1_9rhob like domain"/>
    <property type="match status" value="1"/>
</dbReference>
<dbReference type="InterPro" id="IPR013547">
    <property type="entry name" value="P4H_N"/>
</dbReference>
<dbReference type="GO" id="GO:0005783">
    <property type="term" value="C:endoplasmic reticulum"/>
    <property type="evidence" value="ECO:0007669"/>
    <property type="project" value="InterPro"/>
</dbReference>
<dbReference type="InterPro" id="IPR011990">
    <property type="entry name" value="TPR-like_helical_dom_sf"/>
</dbReference>
<evidence type="ECO:0000256" key="1">
    <source>
        <dbReference type="ARBA" id="ARBA00001961"/>
    </source>
</evidence>
<keyword evidence="3" id="KW-0597">Phosphoprotein</keyword>
<dbReference type="InterPro" id="IPR016055">
    <property type="entry name" value="A-D-PHexomutase_a/b/a-I/II/III"/>
</dbReference>
<dbReference type="Proteomes" id="UP000001075">
    <property type="component" value="Unassembled WGS sequence"/>
</dbReference>
<feature type="domain" description="Prolyl 4-hydroxylase alpha subunit" evidence="9">
    <location>
        <begin position="738"/>
        <end position="890"/>
    </location>
</feature>
<dbReference type="InterPro" id="IPR005846">
    <property type="entry name" value="A-D-PHexomutase_a/b/a-III"/>
</dbReference>
<dbReference type="Gene3D" id="6.10.140.1460">
    <property type="match status" value="1"/>
</dbReference>
<dbReference type="InParanoid" id="G3IIM3"/>
<evidence type="ECO:0000259" key="9">
    <source>
        <dbReference type="SMART" id="SM00702"/>
    </source>
</evidence>
<dbReference type="InterPro" id="IPR036900">
    <property type="entry name" value="A-D-PHexomutase_C_sf"/>
</dbReference>
<dbReference type="Gene3D" id="3.40.120.10">
    <property type="entry name" value="Alpha-D-Glucose-1,6-Bisphosphate, subunit A, domain 3"/>
    <property type="match status" value="3"/>
</dbReference>
<dbReference type="Pfam" id="PF08336">
    <property type="entry name" value="P4Ha_N"/>
    <property type="match status" value="1"/>
</dbReference>
<dbReference type="GO" id="GO:0005634">
    <property type="term" value="C:nucleus"/>
    <property type="evidence" value="ECO:0007669"/>
    <property type="project" value="TreeGrafter"/>
</dbReference>
<dbReference type="GO" id="GO:0047933">
    <property type="term" value="F:glucose-1,6-bisphosphate synthase activity"/>
    <property type="evidence" value="ECO:0007669"/>
    <property type="project" value="TreeGrafter"/>
</dbReference>
<keyword evidence="5" id="KW-0460">Magnesium</keyword>
<keyword evidence="6" id="KW-0223">Dioxygenase</keyword>
<reference evidence="11" key="1">
    <citation type="journal article" date="2011" name="Nat. Biotechnol.">
        <title>The genomic sequence of the Chinese hamster ovary (CHO)-K1 cell line.</title>
        <authorList>
            <person name="Xu X."/>
            <person name="Nagarajan H."/>
            <person name="Lewis N.E."/>
            <person name="Pan S."/>
            <person name="Cai Z."/>
            <person name="Liu X."/>
            <person name="Chen W."/>
            <person name="Xie M."/>
            <person name="Wang W."/>
            <person name="Hammond S."/>
            <person name="Andersen M.R."/>
            <person name="Neff N."/>
            <person name="Passarelli B."/>
            <person name="Koh W."/>
            <person name="Fan H.C."/>
            <person name="Wang J."/>
            <person name="Gui Y."/>
            <person name="Lee K.H."/>
            <person name="Betenbaugh M.J."/>
            <person name="Quake S.R."/>
            <person name="Famili I."/>
            <person name="Palsson B.O."/>
            <person name="Wang J."/>
        </authorList>
    </citation>
    <scope>NUCLEOTIDE SEQUENCE [LARGE SCALE GENOMIC DNA]</scope>
    <source>
        <strain evidence="11">CHO K1 cell line</strain>
    </source>
</reference>
<evidence type="ECO:0000256" key="7">
    <source>
        <dbReference type="ARBA" id="ARBA00023002"/>
    </source>
</evidence>
<dbReference type="FunFam" id="3.40.120.10:FF:000018">
    <property type="entry name" value="Glucose 1,6-bisphosphate synthase"/>
    <property type="match status" value="1"/>
</dbReference>
<dbReference type="SUPFAM" id="SSF55957">
    <property type="entry name" value="Phosphoglucomutase, C-terminal domain"/>
    <property type="match status" value="1"/>
</dbReference>
<dbReference type="FunFam" id="1.25.40.10:FF:000161">
    <property type="entry name" value="prolyl 4-hydroxylase subunit alpha-3 isoform X1"/>
    <property type="match status" value="1"/>
</dbReference>
<dbReference type="InterPro" id="IPR005845">
    <property type="entry name" value="A-D-PHexomutase_a/b/a-II"/>
</dbReference>
<dbReference type="GO" id="GO:0005975">
    <property type="term" value="P:carbohydrate metabolic process"/>
    <property type="evidence" value="ECO:0007669"/>
    <property type="project" value="InterPro"/>
</dbReference>
<dbReference type="Pfam" id="PF02879">
    <property type="entry name" value="PGM_PMM_II"/>
    <property type="match status" value="1"/>
</dbReference>
<dbReference type="Gene3D" id="1.25.40.10">
    <property type="entry name" value="Tetratricopeptide repeat domain"/>
    <property type="match status" value="1"/>
</dbReference>
<dbReference type="Pfam" id="PF02880">
    <property type="entry name" value="PGM_PMM_III"/>
    <property type="match status" value="1"/>
</dbReference>
<dbReference type="GO" id="GO:0005506">
    <property type="term" value="F:iron ion binding"/>
    <property type="evidence" value="ECO:0007669"/>
    <property type="project" value="InterPro"/>
</dbReference>
<dbReference type="STRING" id="10029.G3IIM3"/>
<dbReference type="InterPro" id="IPR059068">
    <property type="entry name" value="TPR_P4H"/>
</dbReference>
<dbReference type="GO" id="GO:0031418">
    <property type="term" value="F:L-ascorbic acid binding"/>
    <property type="evidence" value="ECO:0007669"/>
    <property type="project" value="InterPro"/>
</dbReference>
<evidence type="ECO:0000313" key="10">
    <source>
        <dbReference type="EMBL" id="EGW09662.1"/>
    </source>
</evidence>
<evidence type="ECO:0000256" key="5">
    <source>
        <dbReference type="ARBA" id="ARBA00022842"/>
    </source>
</evidence>
<dbReference type="eggNOG" id="KOG1220">
    <property type="taxonomic scope" value="Eukaryota"/>
</dbReference>
<evidence type="ECO:0000256" key="6">
    <source>
        <dbReference type="ARBA" id="ARBA00022964"/>
    </source>
</evidence>
<evidence type="ECO:0000313" key="11">
    <source>
        <dbReference type="Proteomes" id="UP000001075"/>
    </source>
</evidence>
<evidence type="ECO:0000256" key="8">
    <source>
        <dbReference type="ARBA" id="ARBA00023235"/>
    </source>
</evidence>
<evidence type="ECO:0000256" key="4">
    <source>
        <dbReference type="ARBA" id="ARBA00022723"/>
    </source>
</evidence>
<dbReference type="Pfam" id="PF23558">
    <property type="entry name" value="TPR_P4H"/>
    <property type="match status" value="1"/>
</dbReference>
<dbReference type="InterPro" id="IPR005844">
    <property type="entry name" value="A-D-PHexomutase_a/b/a-I"/>
</dbReference>
<dbReference type="PaxDb" id="10029-XP_007616974.1"/>
<keyword evidence="4" id="KW-0479">Metal-binding</keyword>
<comment type="similarity">
    <text evidence="2">Belongs to the phosphohexose mutase family.</text>
</comment>
<keyword evidence="7" id="KW-0560">Oxidoreductase</keyword>
<sequence length="904" mass="102261">MYKYLERCFSDFKQRGFVVGYDTRGQVTSSCSSHRYVPTPFVPYAVQELKAVAGVMITASHNRKEDNGYKVYWETGAQITSPHDKEILKCIEECVEPWNGSWNDNLVDTSPLKKDPLQDICKRYMEDLKKICFHRDLNSKTTLKFVHTSFHGVGHDYVQLAFQVFGFKPPIPVPEQKDPDPEFSTVKCPNPEEGESVLELSLRLAEKENARIVLATDPDADRLAVAELQENGHWKVFTGNELAALFGWWMFDCWKENKSNADVKNVYMLATTVSSKILKAIALKEGFHFEETLPGFKWIGSRIKDLLGHGKEVLFAFEESIGFLCGTSVLDKDGVSAAVVVAEMASFLETRKVTLTEQLSKVYEKYGYHMSKTSYFLCYDPPTIKTIFERIRNFESPKEYPKFCGAFAILHVRDITTGYDSSQPNKKSVLPVSKNSQMITFTFQNGCVATLRTSGTEPKIKYYAEMCASPGQRFYDKVLSLHEDVTIPVVNPLLAFTLIKRLQSDWRNVVHSLEATENIRALKDGYEKVEQDLPAFEDLEGAARALMRLQDVYMLNVKGLAQGVFQRVTGSSITDLYSPRQLFSLTADDCFQVGKVAYDMGDYYHAIPWLEEAVSLFRRSYGEWKTEDEASLDDALDYLAFACFQGTKYPDNKRMARNVLKYERLLSQNTLQMATETVIQRPNVPNLQTRDTYEGLCQTLGSQPTHYQNPRLYCSYETNSSPYLLLQPARKEVIHLRPFVALYHDFVSDAEAQKIRELAEPWLQRSVVASGEKQLPVEYRISKSAWLKDTVDPMLGTLDHRIAALTGLDIQPPYAEYLQVVNYGIGGHYEPHFDHATLSAVEAGGATAFIYANFSVPVVKWLTSGYMSMDRNSEDRAAPTLKIEALADGSLSEKPGAKATGREG</sequence>
<dbReference type="SUPFAM" id="SSF53738">
    <property type="entry name" value="Phosphoglucomutase, first 3 domains"/>
    <property type="match status" value="3"/>
</dbReference>
<dbReference type="FunFam" id="3.40.120.10:FF:000017">
    <property type="entry name" value="glucose 1,6-bisphosphate synthase"/>
    <property type="match status" value="1"/>
</dbReference>
<accession>G3IIM3</accession>
<organism evidence="10 11">
    <name type="scientific">Cricetulus griseus</name>
    <name type="common">Chinese hamster</name>
    <name type="synonym">Cricetulus barabensis griseus</name>
    <dbReference type="NCBI Taxonomy" id="10029"/>
    <lineage>
        <taxon>Eukaryota</taxon>
        <taxon>Metazoa</taxon>
        <taxon>Chordata</taxon>
        <taxon>Craniata</taxon>
        <taxon>Vertebrata</taxon>
        <taxon>Euteleostomi</taxon>
        <taxon>Mammalia</taxon>
        <taxon>Eutheria</taxon>
        <taxon>Euarchontoglires</taxon>
        <taxon>Glires</taxon>
        <taxon>Rodentia</taxon>
        <taxon>Myomorpha</taxon>
        <taxon>Muroidea</taxon>
        <taxon>Cricetidae</taxon>
        <taxon>Cricetinae</taxon>
        <taxon>Cricetulus</taxon>
    </lineage>
</organism>
<dbReference type="AlphaFoldDB" id="G3IIM3"/>
<proteinExistence type="inferred from homology"/>
<dbReference type="GO" id="GO:0016868">
    <property type="term" value="F:intramolecular phosphotransferase activity"/>
    <property type="evidence" value="ECO:0007669"/>
    <property type="project" value="InterPro"/>
</dbReference>
<gene>
    <name evidence="10" type="ORF">I79_023696</name>
</gene>